<feature type="domain" description="DUF4178" evidence="1">
    <location>
        <begin position="15"/>
        <end position="151"/>
    </location>
</feature>
<dbReference type="EMBL" id="JBHSFV010000009">
    <property type="protein sequence ID" value="MFC4635161.1"/>
    <property type="molecule type" value="Genomic_DNA"/>
</dbReference>
<comment type="caution">
    <text evidence="2">The sequence shown here is derived from an EMBL/GenBank/DDBJ whole genome shotgun (WGS) entry which is preliminary data.</text>
</comment>
<dbReference type="Proteomes" id="UP001596043">
    <property type="component" value="Unassembled WGS sequence"/>
</dbReference>
<gene>
    <name evidence="2" type="ORF">ACFO3O_14715</name>
</gene>
<evidence type="ECO:0000259" key="1">
    <source>
        <dbReference type="Pfam" id="PF13785"/>
    </source>
</evidence>
<dbReference type="Pfam" id="PF13785">
    <property type="entry name" value="DUF4178"/>
    <property type="match status" value="1"/>
</dbReference>
<keyword evidence="3" id="KW-1185">Reference proteome</keyword>
<sequence length="162" mass="18882">MFGNKNEIQLNSLSLGTTFKYKSNTWEIIEISDYDWGVDGKSVEYKIRSKNNSEAYLEVERYQGDYEIYFSESIEIPQETLKDGMATKIMIYDGQEYEQEEHYRGSSKNQTLGTSWEKTEVFMFYASDDALLTIEKTKDDTLAVYYGVEIKEKALKNIKSTK</sequence>
<evidence type="ECO:0000313" key="2">
    <source>
        <dbReference type="EMBL" id="MFC4635161.1"/>
    </source>
</evidence>
<dbReference type="InterPro" id="IPR025235">
    <property type="entry name" value="DUF4178"/>
</dbReference>
<protein>
    <submittedName>
        <fullName evidence="2">DUF4178 domain-containing protein</fullName>
    </submittedName>
</protein>
<reference evidence="3" key="1">
    <citation type="journal article" date="2019" name="Int. J. Syst. Evol. Microbiol.">
        <title>The Global Catalogue of Microorganisms (GCM) 10K type strain sequencing project: providing services to taxonomists for standard genome sequencing and annotation.</title>
        <authorList>
            <consortium name="The Broad Institute Genomics Platform"/>
            <consortium name="The Broad Institute Genome Sequencing Center for Infectious Disease"/>
            <person name="Wu L."/>
            <person name="Ma J."/>
        </authorList>
    </citation>
    <scope>NUCLEOTIDE SEQUENCE [LARGE SCALE GENOMIC DNA]</scope>
    <source>
        <strain evidence="3">YJ-61-S</strain>
    </source>
</reference>
<proteinExistence type="predicted"/>
<evidence type="ECO:0000313" key="3">
    <source>
        <dbReference type="Proteomes" id="UP001596043"/>
    </source>
</evidence>
<accession>A0ABV9I0K6</accession>
<dbReference type="RefSeq" id="WP_379980112.1">
    <property type="nucleotide sequence ID" value="NZ_JBHSFV010000009.1"/>
</dbReference>
<organism evidence="2 3">
    <name type="scientific">Dokdonia ponticola</name>
    <dbReference type="NCBI Taxonomy" id="2041041"/>
    <lineage>
        <taxon>Bacteria</taxon>
        <taxon>Pseudomonadati</taxon>
        <taxon>Bacteroidota</taxon>
        <taxon>Flavobacteriia</taxon>
        <taxon>Flavobacteriales</taxon>
        <taxon>Flavobacteriaceae</taxon>
        <taxon>Dokdonia</taxon>
    </lineage>
</organism>
<name>A0ABV9I0K6_9FLAO</name>